<feature type="transmembrane region" description="Helical" evidence="1">
    <location>
        <begin position="20"/>
        <end position="47"/>
    </location>
</feature>
<dbReference type="Proteomes" id="UP000245959">
    <property type="component" value="Unassembled WGS sequence"/>
</dbReference>
<organism evidence="2 3">
    <name type="scientific">Victivallis vadensis</name>
    <dbReference type="NCBI Taxonomy" id="172901"/>
    <lineage>
        <taxon>Bacteria</taxon>
        <taxon>Pseudomonadati</taxon>
        <taxon>Lentisphaerota</taxon>
        <taxon>Lentisphaeria</taxon>
        <taxon>Victivallales</taxon>
        <taxon>Victivallaceae</taxon>
        <taxon>Victivallis</taxon>
    </lineage>
</organism>
<keyword evidence="1" id="KW-1133">Transmembrane helix</keyword>
<dbReference type="PANTHER" id="PTHR37308">
    <property type="entry name" value="INTEGRAL MEMBRANE PROTEIN"/>
    <property type="match status" value="1"/>
</dbReference>
<protein>
    <submittedName>
        <fullName evidence="2">Putative membrane protein</fullName>
    </submittedName>
</protein>
<feature type="transmembrane region" description="Helical" evidence="1">
    <location>
        <begin position="109"/>
        <end position="127"/>
    </location>
</feature>
<feature type="transmembrane region" description="Helical" evidence="1">
    <location>
        <begin position="244"/>
        <end position="264"/>
    </location>
</feature>
<keyword evidence="3" id="KW-1185">Reference proteome</keyword>
<keyword evidence="1" id="KW-0472">Membrane</keyword>
<evidence type="ECO:0000256" key="1">
    <source>
        <dbReference type="SAM" id="Phobius"/>
    </source>
</evidence>
<accession>A0A2U1AYI5</accession>
<dbReference type="RefSeq" id="WP_337748391.1">
    <property type="nucleotide sequence ID" value="NZ_JAXYZK010000182.1"/>
</dbReference>
<evidence type="ECO:0000313" key="3">
    <source>
        <dbReference type="Proteomes" id="UP000245959"/>
    </source>
</evidence>
<name>A0A2U1AYI5_9BACT</name>
<dbReference type="EMBL" id="QEKH01000014">
    <property type="protein sequence ID" value="PVY41496.1"/>
    <property type="molecule type" value="Genomic_DNA"/>
</dbReference>
<proteinExistence type="predicted"/>
<feature type="transmembrane region" description="Helical" evidence="1">
    <location>
        <begin position="165"/>
        <end position="192"/>
    </location>
</feature>
<dbReference type="Pfam" id="PF04018">
    <property type="entry name" value="VCA0040-like"/>
    <property type="match status" value="1"/>
</dbReference>
<feature type="transmembrane region" description="Helical" evidence="1">
    <location>
        <begin position="212"/>
        <end position="237"/>
    </location>
</feature>
<dbReference type="PANTHER" id="PTHR37308:SF1">
    <property type="entry name" value="POLYPRENYL-PHOSPHATE TRANSPORTER"/>
    <property type="match status" value="1"/>
</dbReference>
<gene>
    <name evidence="2" type="ORF">C8D82_114110</name>
</gene>
<feature type="transmembrane region" description="Helical" evidence="1">
    <location>
        <begin position="139"/>
        <end position="158"/>
    </location>
</feature>
<dbReference type="InterPro" id="IPR007163">
    <property type="entry name" value="VCA0040-like"/>
</dbReference>
<feature type="transmembrane region" description="Helical" evidence="1">
    <location>
        <begin position="284"/>
        <end position="307"/>
    </location>
</feature>
<feature type="transmembrane region" description="Helical" evidence="1">
    <location>
        <begin position="78"/>
        <end position="97"/>
    </location>
</feature>
<comment type="caution">
    <text evidence="2">The sequence shown here is derived from an EMBL/GenBank/DDBJ whole genome shotgun (WGS) entry which is preliminary data.</text>
</comment>
<dbReference type="AlphaFoldDB" id="A0A2U1AYI5"/>
<keyword evidence="1" id="KW-0812">Transmembrane</keyword>
<reference evidence="2 3" key="1">
    <citation type="submission" date="2018-04" db="EMBL/GenBank/DDBJ databases">
        <title>Genomic Encyclopedia of Type Strains, Phase IV (KMG-IV): sequencing the most valuable type-strain genomes for metagenomic binning, comparative biology and taxonomic classification.</title>
        <authorList>
            <person name="Goeker M."/>
        </authorList>
    </citation>
    <scope>NUCLEOTIDE SEQUENCE [LARGE SCALE GENOMIC DNA]</scope>
    <source>
        <strain evidence="2 3">DSM 14823</strain>
    </source>
</reference>
<sequence>MQELHPPSRRRSLKDYLRIFSCGFIMGAADVVPGVSGGTMAFILGIYDELVESIRRFTGKECFTTVFRFQFKKAWQTLPWPFMASLGLGILLAIALFSTPIKWMLANRLTLILAFFFGLVLASVATVLPRVRQWNAGRIAALIGGTAAGWLIVGLPLLQNPPDSPFYLILCGAVAICAMILPGISGSFILLLMGKYDFVLNAVHELKSGMNIGGNFCTLLLFMFGIFIGIAGFIRLLSYLLQKFHDITIAVLIGFMLGSLRKVWPWKFADNIENHNILPGAIDGNFWFAVLLGAIGFILVLVIEYAARKREDMTP</sequence>
<evidence type="ECO:0000313" key="2">
    <source>
        <dbReference type="EMBL" id="PVY41496.1"/>
    </source>
</evidence>